<dbReference type="InterPro" id="IPR012337">
    <property type="entry name" value="RNaseH-like_sf"/>
</dbReference>
<evidence type="ECO:0000313" key="2">
    <source>
        <dbReference type="Proteomes" id="UP000789396"/>
    </source>
</evidence>
<sequence length="97" mass="11053">IIKVIEDISPKKIAAVVSDNGSNVRVARRTLCEKYPYILDISTVWKIGTIHQYFTKSHATCQFLKDAIKVLKIKSGDLKDHTKTRWSTMWDCVSSIV</sequence>
<comment type="caution">
    <text evidence="1">The sequence shown here is derived from an EMBL/GenBank/DDBJ whole genome shotgun (WGS) entry which is preliminary data.</text>
</comment>
<dbReference type="OrthoDB" id="2430123at2759"/>
<keyword evidence="2" id="KW-1185">Reference proteome</keyword>
<proteinExistence type="predicted"/>
<feature type="non-terminal residue" evidence="1">
    <location>
        <position position="97"/>
    </location>
</feature>
<dbReference type="Proteomes" id="UP000789396">
    <property type="component" value="Unassembled WGS sequence"/>
</dbReference>
<evidence type="ECO:0000313" key="1">
    <source>
        <dbReference type="EMBL" id="CAG8560782.1"/>
    </source>
</evidence>
<organism evidence="1 2">
    <name type="scientific">Racocetra fulgida</name>
    <dbReference type="NCBI Taxonomy" id="60492"/>
    <lineage>
        <taxon>Eukaryota</taxon>
        <taxon>Fungi</taxon>
        <taxon>Fungi incertae sedis</taxon>
        <taxon>Mucoromycota</taxon>
        <taxon>Glomeromycotina</taxon>
        <taxon>Glomeromycetes</taxon>
        <taxon>Diversisporales</taxon>
        <taxon>Gigasporaceae</taxon>
        <taxon>Racocetra</taxon>
    </lineage>
</organism>
<gene>
    <name evidence="1" type="ORF">RFULGI_LOCUS5048</name>
</gene>
<protein>
    <submittedName>
        <fullName evidence="1">2332_t:CDS:1</fullName>
    </submittedName>
</protein>
<dbReference type="AlphaFoldDB" id="A0A9N9BCA8"/>
<dbReference type="EMBL" id="CAJVPZ010005406">
    <property type="protein sequence ID" value="CAG8560782.1"/>
    <property type="molecule type" value="Genomic_DNA"/>
</dbReference>
<name>A0A9N9BCA8_9GLOM</name>
<accession>A0A9N9BCA8</accession>
<dbReference type="SUPFAM" id="SSF53098">
    <property type="entry name" value="Ribonuclease H-like"/>
    <property type="match status" value="1"/>
</dbReference>
<reference evidence="1" key="1">
    <citation type="submission" date="2021-06" db="EMBL/GenBank/DDBJ databases">
        <authorList>
            <person name="Kallberg Y."/>
            <person name="Tangrot J."/>
            <person name="Rosling A."/>
        </authorList>
    </citation>
    <scope>NUCLEOTIDE SEQUENCE</scope>
    <source>
        <strain evidence="1">IN212</strain>
    </source>
</reference>